<dbReference type="SMART" id="SM00637">
    <property type="entry name" value="CBD_II"/>
    <property type="match status" value="2"/>
</dbReference>
<evidence type="ECO:0000256" key="1">
    <source>
        <dbReference type="SAM" id="SignalP"/>
    </source>
</evidence>
<keyword evidence="3" id="KW-0624">Polysaccharide degradation</keyword>
<accession>A0A6S6S5N9</accession>
<feature type="chain" id="PRO_5028100686" evidence="1">
    <location>
        <begin position="20"/>
        <end position="627"/>
    </location>
</feature>
<evidence type="ECO:0000313" key="3">
    <source>
        <dbReference type="EMBL" id="CAA6803661.1"/>
    </source>
</evidence>
<keyword evidence="3" id="KW-0326">Glycosidase</keyword>
<protein>
    <submittedName>
        <fullName evidence="3">Endo-1,4-beta-xylanase A</fullName>
    </submittedName>
</protein>
<keyword evidence="1" id="KW-0732">Signal</keyword>
<feature type="domain" description="CBM2" evidence="2">
    <location>
        <begin position="119"/>
        <end position="213"/>
    </location>
</feature>
<dbReference type="GO" id="GO:0030247">
    <property type="term" value="F:polysaccharide binding"/>
    <property type="evidence" value="ECO:0007669"/>
    <property type="project" value="InterPro"/>
</dbReference>
<feature type="domain" description="CBM2" evidence="2">
    <location>
        <begin position="24"/>
        <end position="112"/>
    </location>
</feature>
<dbReference type="GO" id="GO:0004553">
    <property type="term" value="F:hydrolase activity, hydrolyzing O-glycosyl compounds"/>
    <property type="evidence" value="ECO:0007669"/>
    <property type="project" value="InterPro"/>
</dbReference>
<proteinExistence type="predicted"/>
<reference evidence="3" key="1">
    <citation type="submission" date="2020-01" db="EMBL/GenBank/DDBJ databases">
        <authorList>
            <person name="Meier V. D."/>
            <person name="Meier V D."/>
        </authorList>
    </citation>
    <scope>NUCLEOTIDE SEQUENCE</scope>
    <source>
        <strain evidence="3">HLG_WM_MAG_02</strain>
    </source>
</reference>
<keyword evidence="3" id="KW-0378">Hydrolase</keyword>
<sequence>MFKSLIITSLLLGSTVINATASDMQINITKFKDWGSGFCSKVNVYNPNEASQTWDISFNPEGKITSVWDAQYTQNDTTLETTASGKGWTTSIGSQGSISFGYCANKVKEVPLAPEEGDLIITETQKEAWDGGFCNSVEVSNTTNHKIDWDITIPVEGKISAVWSANYTQDAETLELNAKGLDWNNVITANSQVTFGYCANEIEIAPPEVVDPIDDAVDMSSNIPLFDEFNVGFGGAYAFPFSSNVHGEKIWVSSVNLVLDDDIAGNDYYSNIKNFNPTAFDNLHNSLKKSKFLVYWVTEGWEESWFNASKIQDAMDAGYIPVFNYWYWGDKLMHGLPDNTKKAAYTLDNQKLVTFLNKLNGTKLLIMEPEFNKEVVVDTASSQHEFASIMGNAIDTIRANTSEVYFSLAMTDTGSRGASDTSEKCGYENCALGDKYAWDKPSIVYNDLLNKLDFISFQQMIGQFSRDSSNSGTWENPIPKAYTNDAIGVDYLATRIANFSLYLKEKYNKPVFLPYISIATATWADGNANDSIETSELDYSGWEEKADNVYRELSLMREELQEKGLFGFAPMGLFDNPRHDEGGYQYFMQNEYHLGIIKSSAVDGVDIATNGDINSKNSIIENLFDTL</sequence>
<dbReference type="InterPro" id="IPR012291">
    <property type="entry name" value="CBM2_carb-bd_dom_sf"/>
</dbReference>
<evidence type="ECO:0000259" key="2">
    <source>
        <dbReference type="SMART" id="SM00637"/>
    </source>
</evidence>
<dbReference type="SUPFAM" id="SSF49384">
    <property type="entry name" value="Carbohydrate-binding domain"/>
    <property type="match status" value="2"/>
</dbReference>
<dbReference type="InterPro" id="IPR001919">
    <property type="entry name" value="CBD2"/>
</dbReference>
<dbReference type="InterPro" id="IPR008965">
    <property type="entry name" value="CBM2/CBM3_carb-bd_dom_sf"/>
</dbReference>
<dbReference type="GO" id="GO:0045493">
    <property type="term" value="P:xylan catabolic process"/>
    <property type="evidence" value="ECO:0007669"/>
    <property type="project" value="UniProtKB-KW"/>
</dbReference>
<feature type="signal peptide" evidence="1">
    <location>
        <begin position="1"/>
        <end position="19"/>
    </location>
</feature>
<dbReference type="AlphaFoldDB" id="A0A6S6S5N9"/>
<dbReference type="EMBL" id="CACVAZ010000014">
    <property type="protein sequence ID" value="CAA6803661.1"/>
    <property type="molecule type" value="Genomic_DNA"/>
</dbReference>
<keyword evidence="3" id="KW-0119">Carbohydrate metabolism</keyword>
<organism evidence="3">
    <name type="scientific">uncultured Sulfurovum sp</name>
    <dbReference type="NCBI Taxonomy" id="269237"/>
    <lineage>
        <taxon>Bacteria</taxon>
        <taxon>Pseudomonadati</taxon>
        <taxon>Campylobacterota</taxon>
        <taxon>Epsilonproteobacteria</taxon>
        <taxon>Campylobacterales</taxon>
        <taxon>Sulfurovaceae</taxon>
        <taxon>Sulfurovum</taxon>
        <taxon>environmental samples</taxon>
    </lineage>
</organism>
<name>A0A6S6S5N9_9BACT</name>
<dbReference type="Pfam" id="PF00553">
    <property type="entry name" value="CBM_2"/>
    <property type="match status" value="2"/>
</dbReference>
<gene>
    <name evidence="3" type="ORF">HELGO_WM10750</name>
</gene>
<keyword evidence="3" id="KW-0858">Xylan degradation</keyword>
<dbReference type="Gene3D" id="2.60.40.290">
    <property type="match status" value="2"/>
</dbReference>